<reference evidence="8" key="1">
    <citation type="submission" date="2015-09" db="EMBL/GenBank/DDBJ databases">
        <title>Whole genome sequence of Pseudomonas fluorescens FW300-N2C3.</title>
        <authorList>
            <person name="Ray J."/>
            <person name="Melnyk R."/>
            <person name="Deutschbauer A."/>
        </authorList>
    </citation>
    <scope>NUCLEOTIDE SEQUENCE [LARGE SCALE GENOMIC DNA]</scope>
    <source>
        <strain evidence="8">FW300-N2C3</strain>
    </source>
</reference>
<dbReference type="InterPro" id="IPR034718">
    <property type="entry name" value="RlpA"/>
</dbReference>
<evidence type="ECO:0000313" key="8">
    <source>
        <dbReference type="Proteomes" id="UP000059425"/>
    </source>
</evidence>
<sequence>MKRLLGACALLSLLAGCASQSGTVDPHGYDQTGVASYYGARHHGKRTASGERFNQHGLTAAHRQLPFGTRVKITNLGNSNSVVVRINDRGPYSRGRLIDVSREAAEQLGMLRSGTARVRVQALDD</sequence>
<dbReference type="SUPFAM" id="SSF50685">
    <property type="entry name" value="Barwin-like endoglucanases"/>
    <property type="match status" value="1"/>
</dbReference>
<dbReference type="EC" id="4.2.2.-" evidence="3"/>
<keyword evidence="3" id="KW-1003">Cell membrane</keyword>
<dbReference type="PANTHER" id="PTHR34183:SF8">
    <property type="entry name" value="ENDOLYTIC PEPTIDOGLYCAN TRANSGLYCOSYLASE RLPA-RELATED"/>
    <property type="match status" value="1"/>
</dbReference>
<dbReference type="InterPro" id="IPR009009">
    <property type="entry name" value="RlpA-like_DPBB"/>
</dbReference>
<keyword evidence="5" id="KW-0732">Signal</keyword>
<dbReference type="GO" id="GO:0008932">
    <property type="term" value="F:lytic endotransglycosylase activity"/>
    <property type="evidence" value="ECO:0007669"/>
    <property type="project" value="UniProtKB-UniRule"/>
</dbReference>
<protein>
    <recommendedName>
        <fullName evidence="3">Endolytic peptidoglycan transglycosylase RlpA</fullName>
        <ecNumber evidence="3">4.2.2.-</ecNumber>
    </recommendedName>
</protein>
<dbReference type="GO" id="GO:0071555">
    <property type="term" value="P:cell wall organization"/>
    <property type="evidence" value="ECO:0007669"/>
    <property type="project" value="UniProtKB-KW"/>
</dbReference>
<dbReference type="Proteomes" id="UP000059425">
    <property type="component" value="Chromosome"/>
</dbReference>
<dbReference type="CDD" id="cd22268">
    <property type="entry name" value="DPBB_RlpA-like"/>
    <property type="match status" value="1"/>
</dbReference>
<dbReference type="OrthoDB" id="9779128at2"/>
<evidence type="ECO:0000256" key="1">
    <source>
        <dbReference type="ARBA" id="ARBA00023239"/>
    </source>
</evidence>
<gene>
    <name evidence="3" type="primary">rlpA</name>
    <name evidence="7" type="ORF">AO356_07150</name>
</gene>
<reference evidence="7 8" key="2">
    <citation type="journal article" date="2018" name="Nature">
        <title>Mutant phenotypes for thousands of bacterial genes of unknown function.</title>
        <authorList>
            <person name="Price M.N."/>
            <person name="Wetmore K.M."/>
            <person name="Waters R.J."/>
            <person name="Callaghan M."/>
            <person name="Ray J."/>
            <person name="Liu H."/>
            <person name="Kuehl J.V."/>
            <person name="Melnyk R.A."/>
            <person name="Lamson J.S."/>
            <person name="Suh Y."/>
            <person name="Carlson H.K."/>
            <person name="Esquivel Z."/>
            <person name="Sadeeshkumar H."/>
            <person name="Chakraborty R."/>
            <person name="Zane G.M."/>
            <person name="Rubin B.E."/>
            <person name="Wall J.D."/>
            <person name="Visel A."/>
            <person name="Bristow J."/>
            <person name="Blow M.J."/>
            <person name="Arkin A.P."/>
            <person name="Deutschbauer A.M."/>
        </authorList>
    </citation>
    <scope>NUCLEOTIDE SEQUENCE [LARGE SCALE GENOMIC DNA]</scope>
    <source>
        <strain evidence="7 8">FW300-N2C3</strain>
    </source>
</reference>
<dbReference type="Pfam" id="PF03330">
    <property type="entry name" value="DPBB_1"/>
    <property type="match status" value="1"/>
</dbReference>
<proteinExistence type="inferred from homology"/>
<dbReference type="AlphaFoldDB" id="A0A0N9X6N9"/>
<evidence type="ECO:0000256" key="2">
    <source>
        <dbReference type="ARBA" id="ARBA00023316"/>
    </source>
</evidence>
<dbReference type="GO" id="GO:0005886">
    <property type="term" value="C:plasma membrane"/>
    <property type="evidence" value="ECO:0007669"/>
    <property type="project" value="UniProtKB-SubCell"/>
</dbReference>
<keyword evidence="1 3" id="KW-0456">Lyase</keyword>
<dbReference type="EMBL" id="CP012831">
    <property type="protein sequence ID" value="ALI06586.1"/>
    <property type="molecule type" value="Genomic_DNA"/>
</dbReference>
<evidence type="ECO:0000313" key="7">
    <source>
        <dbReference type="EMBL" id="ALI06586.1"/>
    </source>
</evidence>
<evidence type="ECO:0000256" key="5">
    <source>
        <dbReference type="SAM" id="SignalP"/>
    </source>
</evidence>
<feature type="chain" id="PRO_5009984540" description="Endolytic peptidoglycan transglycosylase RlpA" evidence="5">
    <location>
        <begin position="21"/>
        <end position="125"/>
    </location>
</feature>
<comment type="similarity">
    <text evidence="3 4">Belongs to the RlpA family.</text>
</comment>
<evidence type="ECO:0000259" key="6">
    <source>
        <dbReference type="Pfam" id="PF03330"/>
    </source>
</evidence>
<dbReference type="NCBIfam" id="TIGR00413">
    <property type="entry name" value="rlpA"/>
    <property type="match status" value="1"/>
</dbReference>
<organism evidence="7 8">
    <name type="scientific">Pseudomonas fluorescens</name>
    <dbReference type="NCBI Taxonomy" id="294"/>
    <lineage>
        <taxon>Bacteria</taxon>
        <taxon>Pseudomonadati</taxon>
        <taxon>Pseudomonadota</taxon>
        <taxon>Gammaproteobacteria</taxon>
        <taxon>Pseudomonadales</taxon>
        <taxon>Pseudomonadaceae</taxon>
        <taxon>Pseudomonas</taxon>
    </lineage>
</organism>
<evidence type="ECO:0000256" key="4">
    <source>
        <dbReference type="RuleBase" id="RU003495"/>
    </source>
</evidence>
<feature type="domain" description="RlpA-like protein double-psi beta-barrel" evidence="6">
    <location>
        <begin position="31"/>
        <end position="120"/>
    </location>
</feature>
<keyword evidence="2 3" id="KW-0961">Cell wall biogenesis/degradation</keyword>
<dbReference type="GO" id="GO:0000270">
    <property type="term" value="P:peptidoglycan metabolic process"/>
    <property type="evidence" value="ECO:0007669"/>
    <property type="project" value="UniProtKB-UniRule"/>
</dbReference>
<evidence type="ECO:0000256" key="3">
    <source>
        <dbReference type="HAMAP-Rule" id="MF_02071"/>
    </source>
</evidence>
<comment type="function">
    <text evidence="3">Lytic transglycosylase with a strong preference for naked glycan strands that lack stem peptides.</text>
</comment>
<dbReference type="PANTHER" id="PTHR34183">
    <property type="entry name" value="ENDOLYTIC PEPTIDOGLYCAN TRANSGLYCOSYLASE RLPA"/>
    <property type="match status" value="1"/>
</dbReference>
<dbReference type="RefSeq" id="WP_060739171.1">
    <property type="nucleotide sequence ID" value="NZ_CP012831.1"/>
</dbReference>
<feature type="signal peptide" evidence="5">
    <location>
        <begin position="1"/>
        <end position="20"/>
    </location>
</feature>
<comment type="subcellular location">
    <subcellularLocation>
        <location evidence="3">Cell membrane</location>
        <topology evidence="3">Lipid-anchor</topology>
    </subcellularLocation>
</comment>
<dbReference type="InterPro" id="IPR012997">
    <property type="entry name" value="RplA"/>
</dbReference>
<dbReference type="Gene3D" id="2.40.40.10">
    <property type="entry name" value="RlpA-like domain"/>
    <property type="match status" value="1"/>
</dbReference>
<dbReference type="InterPro" id="IPR036908">
    <property type="entry name" value="RlpA-like_sf"/>
</dbReference>
<name>A0A0N9X6N9_PSEFL</name>
<keyword evidence="3" id="KW-0449">Lipoprotein</keyword>
<keyword evidence="3" id="KW-0564">Palmitate</keyword>
<dbReference type="PROSITE" id="PS51257">
    <property type="entry name" value="PROKAR_LIPOPROTEIN"/>
    <property type="match status" value="1"/>
</dbReference>
<dbReference type="HAMAP" id="MF_02071">
    <property type="entry name" value="RlpA"/>
    <property type="match status" value="1"/>
</dbReference>
<accession>A0A0N9X6N9</accession>
<keyword evidence="3" id="KW-0472">Membrane</keyword>